<dbReference type="RefSeq" id="WP_067904497.1">
    <property type="nucleotide sequence ID" value="NZ_VSFG01000001.1"/>
</dbReference>
<dbReference type="InterPro" id="IPR029069">
    <property type="entry name" value="HotDog_dom_sf"/>
</dbReference>
<protein>
    <submittedName>
        <fullName evidence="1">Acyl dehydratase</fullName>
    </submittedName>
</protein>
<organism evidence="1 2">
    <name type="scientific">Actinomadura chibensis</name>
    <dbReference type="NCBI Taxonomy" id="392828"/>
    <lineage>
        <taxon>Bacteria</taxon>
        <taxon>Bacillati</taxon>
        <taxon>Actinomycetota</taxon>
        <taxon>Actinomycetes</taxon>
        <taxon>Streptosporangiales</taxon>
        <taxon>Thermomonosporaceae</taxon>
        <taxon>Actinomadura</taxon>
    </lineage>
</organism>
<dbReference type="InterPro" id="IPR052741">
    <property type="entry name" value="Mitochondrial_HTD2"/>
</dbReference>
<evidence type="ECO:0000313" key="2">
    <source>
        <dbReference type="Proteomes" id="UP000323380"/>
    </source>
</evidence>
<dbReference type="STRING" id="1220554.GCA_001552135_07833"/>
<dbReference type="SUPFAM" id="SSF54637">
    <property type="entry name" value="Thioesterase/thiol ester dehydrase-isomerase"/>
    <property type="match status" value="1"/>
</dbReference>
<sequence>MRFFEDVSPGTKLEPLTVRPTPTQLFRFSAATWNAHRIHYDVRYAEHEGYPGVLVQSHLHGCFLLRAALGWAGPGARLRRFGWRNRGIAVPGDTLTCTGVVTGCRVDASGAGLVECALEEHNADGVLCAPGTALLELPRRSPEGDGEDVRR</sequence>
<accession>A0A5D0NXR6</accession>
<proteinExistence type="predicted"/>
<dbReference type="EMBL" id="VSFG01000001">
    <property type="protein sequence ID" value="TYB48958.1"/>
    <property type="molecule type" value="Genomic_DNA"/>
</dbReference>
<dbReference type="Proteomes" id="UP000323380">
    <property type="component" value="Unassembled WGS sequence"/>
</dbReference>
<evidence type="ECO:0000313" key="1">
    <source>
        <dbReference type="EMBL" id="TYB48958.1"/>
    </source>
</evidence>
<dbReference type="PANTHER" id="PTHR28152">
    <property type="entry name" value="HYDROXYACYL-THIOESTER DEHYDRATASE TYPE 2, MITOCHONDRIAL"/>
    <property type="match status" value="1"/>
</dbReference>
<dbReference type="PANTHER" id="PTHR28152:SF1">
    <property type="entry name" value="HYDROXYACYL-THIOESTER DEHYDRATASE TYPE 2, MITOCHONDRIAL"/>
    <property type="match status" value="1"/>
</dbReference>
<dbReference type="Gene3D" id="3.10.129.10">
    <property type="entry name" value="Hotdog Thioesterase"/>
    <property type="match status" value="1"/>
</dbReference>
<reference evidence="1 2" key="1">
    <citation type="submission" date="2019-08" db="EMBL/GenBank/DDBJ databases">
        <title>Actinomadura sp. nov. CYP1-5 isolated from mountain soil.</title>
        <authorList>
            <person name="Songsumanus A."/>
            <person name="Kuncharoen N."/>
            <person name="Kudo T."/>
            <person name="Yuki M."/>
            <person name="Igarashi Y."/>
            <person name="Tanasupawat S."/>
        </authorList>
    </citation>
    <scope>NUCLEOTIDE SEQUENCE [LARGE SCALE GENOMIC DNA]</scope>
    <source>
        <strain evidence="1 2">JCM 14158</strain>
    </source>
</reference>
<dbReference type="GO" id="GO:0019171">
    <property type="term" value="F:(3R)-hydroxyacyl-[acyl-carrier-protein] dehydratase activity"/>
    <property type="evidence" value="ECO:0007669"/>
    <property type="project" value="TreeGrafter"/>
</dbReference>
<gene>
    <name evidence="1" type="ORF">FXF69_07370</name>
</gene>
<dbReference type="AlphaFoldDB" id="A0A5D0NXR6"/>
<comment type="caution">
    <text evidence="1">The sequence shown here is derived from an EMBL/GenBank/DDBJ whole genome shotgun (WGS) entry which is preliminary data.</text>
</comment>
<name>A0A5D0NXR6_9ACTN</name>
<keyword evidence="2" id="KW-1185">Reference proteome</keyword>